<accession>A0A2K3KJ76</accession>
<evidence type="ECO:0000313" key="1">
    <source>
        <dbReference type="EMBL" id="PNX66348.1"/>
    </source>
</evidence>
<evidence type="ECO:0000313" key="2">
    <source>
        <dbReference type="Proteomes" id="UP000236291"/>
    </source>
</evidence>
<sequence>VMIASTLYAHIHVISQPMQDFFNNRCPSQPNPSSASVGG</sequence>
<name>A0A2K3KJ76_TRIPR</name>
<feature type="non-terminal residue" evidence="1">
    <location>
        <position position="1"/>
    </location>
</feature>
<dbReference type="Proteomes" id="UP000236291">
    <property type="component" value="Unassembled WGS sequence"/>
</dbReference>
<dbReference type="EMBL" id="ASHM01192456">
    <property type="protein sequence ID" value="PNX66348.1"/>
    <property type="molecule type" value="Genomic_DNA"/>
</dbReference>
<reference evidence="1 2" key="1">
    <citation type="journal article" date="2014" name="Am. J. Bot.">
        <title>Genome assembly and annotation for red clover (Trifolium pratense; Fabaceae).</title>
        <authorList>
            <person name="Istvanek J."/>
            <person name="Jaros M."/>
            <person name="Krenek A."/>
            <person name="Repkova J."/>
        </authorList>
    </citation>
    <scope>NUCLEOTIDE SEQUENCE [LARGE SCALE GENOMIC DNA]</scope>
    <source>
        <strain evidence="2">cv. Tatra</strain>
        <tissue evidence="1">Young leaves</tissue>
    </source>
</reference>
<dbReference type="AlphaFoldDB" id="A0A2K3KJ76"/>
<comment type="caution">
    <text evidence="1">The sequence shown here is derived from an EMBL/GenBank/DDBJ whole genome shotgun (WGS) entry which is preliminary data.</text>
</comment>
<organism evidence="1 2">
    <name type="scientific">Trifolium pratense</name>
    <name type="common">Red clover</name>
    <dbReference type="NCBI Taxonomy" id="57577"/>
    <lineage>
        <taxon>Eukaryota</taxon>
        <taxon>Viridiplantae</taxon>
        <taxon>Streptophyta</taxon>
        <taxon>Embryophyta</taxon>
        <taxon>Tracheophyta</taxon>
        <taxon>Spermatophyta</taxon>
        <taxon>Magnoliopsida</taxon>
        <taxon>eudicotyledons</taxon>
        <taxon>Gunneridae</taxon>
        <taxon>Pentapetalae</taxon>
        <taxon>rosids</taxon>
        <taxon>fabids</taxon>
        <taxon>Fabales</taxon>
        <taxon>Fabaceae</taxon>
        <taxon>Papilionoideae</taxon>
        <taxon>50 kb inversion clade</taxon>
        <taxon>NPAAA clade</taxon>
        <taxon>Hologalegina</taxon>
        <taxon>IRL clade</taxon>
        <taxon>Trifolieae</taxon>
        <taxon>Trifolium</taxon>
    </lineage>
</organism>
<gene>
    <name evidence="1" type="ORF">L195_g063020</name>
</gene>
<protein>
    <submittedName>
        <fullName evidence="1">Uncharacterized protein</fullName>
    </submittedName>
</protein>
<proteinExistence type="predicted"/>
<reference evidence="1 2" key="2">
    <citation type="journal article" date="2017" name="Front. Plant Sci.">
        <title>Gene Classification and Mining of Molecular Markers Useful in Red Clover (Trifolium pratense) Breeding.</title>
        <authorList>
            <person name="Istvanek J."/>
            <person name="Dluhosova J."/>
            <person name="Dluhos P."/>
            <person name="Patkova L."/>
            <person name="Nedelnik J."/>
            <person name="Repkova J."/>
        </authorList>
    </citation>
    <scope>NUCLEOTIDE SEQUENCE [LARGE SCALE GENOMIC DNA]</scope>
    <source>
        <strain evidence="2">cv. Tatra</strain>
        <tissue evidence="1">Young leaves</tissue>
    </source>
</reference>